<reference evidence="2" key="1">
    <citation type="submission" date="2019-04" db="EMBL/GenBank/DDBJ databases">
        <title>Evolution of Biomass-Degrading Anaerobic Consortia Revealed by Metagenomics.</title>
        <authorList>
            <person name="Peng X."/>
        </authorList>
    </citation>
    <scope>NUCLEOTIDE SEQUENCE</scope>
    <source>
        <strain evidence="2">SIG254</strain>
    </source>
</reference>
<dbReference type="PROSITE" id="PS51782">
    <property type="entry name" value="LYSM"/>
    <property type="match status" value="1"/>
</dbReference>
<evidence type="ECO:0000313" key="3">
    <source>
        <dbReference type="Proteomes" id="UP000768462"/>
    </source>
</evidence>
<dbReference type="InterPro" id="IPR018392">
    <property type="entry name" value="LysM"/>
</dbReference>
<dbReference type="InterPro" id="IPR036779">
    <property type="entry name" value="LysM_dom_sf"/>
</dbReference>
<dbReference type="EMBL" id="SVCM01000132">
    <property type="protein sequence ID" value="MBE6060784.1"/>
    <property type="molecule type" value="Genomic_DNA"/>
</dbReference>
<dbReference type="Pfam" id="PF01476">
    <property type="entry name" value="LysM"/>
    <property type="match status" value="1"/>
</dbReference>
<evidence type="ECO:0000259" key="1">
    <source>
        <dbReference type="PROSITE" id="PS51782"/>
    </source>
</evidence>
<dbReference type="Pfam" id="PF12673">
    <property type="entry name" value="SipL"/>
    <property type="match status" value="1"/>
</dbReference>
<dbReference type="SUPFAM" id="SSF54106">
    <property type="entry name" value="LysM domain"/>
    <property type="match status" value="1"/>
</dbReference>
<organism evidence="2 3">
    <name type="scientific">Clostridium sulfidigenes</name>
    <dbReference type="NCBI Taxonomy" id="318464"/>
    <lineage>
        <taxon>Bacteria</taxon>
        <taxon>Bacillati</taxon>
        <taxon>Bacillota</taxon>
        <taxon>Clostridia</taxon>
        <taxon>Eubacteriales</taxon>
        <taxon>Clostridiaceae</taxon>
        <taxon>Clostridium</taxon>
    </lineage>
</organism>
<feature type="non-terminal residue" evidence="2">
    <location>
        <position position="1"/>
    </location>
</feature>
<dbReference type="CDD" id="cd00118">
    <property type="entry name" value="LysM"/>
    <property type="match status" value="1"/>
</dbReference>
<proteinExistence type="predicted"/>
<name>A0A927W9J2_9CLOT</name>
<dbReference type="Proteomes" id="UP000768462">
    <property type="component" value="Unassembled WGS sequence"/>
</dbReference>
<dbReference type="AlphaFoldDB" id="A0A927W9J2"/>
<dbReference type="Gene3D" id="3.10.350.10">
    <property type="entry name" value="LysM domain"/>
    <property type="match status" value="1"/>
</dbReference>
<dbReference type="PANTHER" id="PTHR33734:SF22">
    <property type="entry name" value="MEMBRANE-BOUND LYTIC MUREIN TRANSGLYCOSYLASE D"/>
    <property type="match status" value="1"/>
</dbReference>
<accession>A0A927W9J2</accession>
<dbReference type="SMART" id="SM00257">
    <property type="entry name" value="LysM"/>
    <property type="match status" value="1"/>
</dbReference>
<evidence type="ECO:0000313" key="2">
    <source>
        <dbReference type="EMBL" id="MBE6060784.1"/>
    </source>
</evidence>
<dbReference type="PANTHER" id="PTHR33734">
    <property type="entry name" value="LYSM DOMAIN-CONTAINING GPI-ANCHORED PROTEIN 2"/>
    <property type="match status" value="1"/>
</dbReference>
<dbReference type="InterPro" id="IPR024300">
    <property type="entry name" value="SipL_SPOCS_dom"/>
</dbReference>
<sequence>YKEEVEVIQDVYCPTKLLNMDIKENNINVIQGHGYTESLVKGDIDVKSDDLKPIKVIMTTGNASITDKNIKNDKIEIEGLLKVDVLYSTEDEEQYLVTVEDEIPFSCKVDIAGTNPNMQANANISLEMIEGSLEAGNVSIRAIVKVHCKVYYNIKNKFVVNMAINDGEVPEKKASIIIYVVQPEDTLWSIAKKYLTTVDEIMNINELAEGEEVKPSQKLIIPGRATV</sequence>
<protein>
    <submittedName>
        <fullName evidence="2">DUF3794 domain-containing protein</fullName>
    </submittedName>
</protein>
<feature type="domain" description="LysM" evidence="1">
    <location>
        <begin position="177"/>
        <end position="221"/>
    </location>
</feature>
<gene>
    <name evidence="2" type="ORF">E7215_11520</name>
</gene>
<dbReference type="GO" id="GO:0008932">
    <property type="term" value="F:lytic endotransglycosylase activity"/>
    <property type="evidence" value="ECO:0007669"/>
    <property type="project" value="TreeGrafter"/>
</dbReference>
<comment type="caution">
    <text evidence="2">The sequence shown here is derived from an EMBL/GenBank/DDBJ whole genome shotgun (WGS) entry which is preliminary data.</text>
</comment>